<evidence type="ECO:0000313" key="3">
    <source>
        <dbReference type="Proteomes" id="UP001500194"/>
    </source>
</evidence>
<accession>A0AAV3T3C7</accession>
<feature type="transmembrane region" description="Helical" evidence="1">
    <location>
        <begin position="16"/>
        <end position="40"/>
    </location>
</feature>
<evidence type="ECO:0000256" key="1">
    <source>
        <dbReference type="SAM" id="Phobius"/>
    </source>
</evidence>
<feature type="transmembrane region" description="Helical" evidence="1">
    <location>
        <begin position="52"/>
        <end position="73"/>
    </location>
</feature>
<dbReference type="RefSeq" id="WP_227259694.1">
    <property type="nucleotide sequence ID" value="NZ_BAAADU010000002.1"/>
</dbReference>
<keyword evidence="1" id="KW-0812">Transmembrane</keyword>
<sequence length="74" mass="7412">MPATESQNRITDTGQAGFLLLLSVSCVVFAVGISITLLGLTTPYLISLTDKIAVVAVGIAAILGGATGAYTALS</sequence>
<dbReference type="EMBL" id="BAAADU010000002">
    <property type="protein sequence ID" value="GAA0657547.1"/>
    <property type="molecule type" value="Genomic_DNA"/>
</dbReference>
<organism evidence="2 3">
    <name type="scientific">Salarchaeum japonicum</name>
    <dbReference type="NCBI Taxonomy" id="555573"/>
    <lineage>
        <taxon>Archaea</taxon>
        <taxon>Methanobacteriati</taxon>
        <taxon>Methanobacteriota</taxon>
        <taxon>Stenosarchaea group</taxon>
        <taxon>Halobacteria</taxon>
        <taxon>Halobacteriales</taxon>
        <taxon>Halobacteriaceae</taxon>
    </lineage>
</organism>
<dbReference type="GeneID" id="68573102"/>
<gene>
    <name evidence="2" type="ORF">GCM10009019_22170</name>
</gene>
<protein>
    <submittedName>
        <fullName evidence="2">Uncharacterized protein</fullName>
    </submittedName>
</protein>
<dbReference type="AlphaFoldDB" id="A0AAV3T3C7"/>
<evidence type="ECO:0000313" key="2">
    <source>
        <dbReference type="EMBL" id="GAA0657547.1"/>
    </source>
</evidence>
<keyword evidence="1" id="KW-0472">Membrane</keyword>
<dbReference type="Proteomes" id="UP001500194">
    <property type="component" value="Unassembled WGS sequence"/>
</dbReference>
<reference evidence="2 3" key="1">
    <citation type="journal article" date="2019" name="Int. J. Syst. Evol. Microbiol.">
        <title>The Global Catalogue of Microorganisms (GCM) 10K type strain sequencing project: providing services to taxonomists for standard genome sequencing and annotation.</title>
        <authorList>
            <consortium name="The Broad Institute Genomics Platform"/>
            <consortium name="The Broad Institute Genome Sequencing Center for Infectious Disease"/>
            <person name="Wu L."/>
            <person name="Ma J."/>
        </authorList>
    </citation>
    <scope>NUCLEOTIDE SEQUENCE [LARGE SCALE GENOMIC DNA]</scope>
    <source>
        <strain evidence="2 3">JCM 16327</strain>
    </source>
</reference>
<comment type="caution">
    <text evidence="2">The sequence shown here is derived from an EMBL/GenBank/DDBJ whole genome shotgun (WGS) entry which is preliminary data.</text>
</comment>
<keyword evidence="1" id="KW-1133">Transmembrane helix</keyword>
<name>A0AAV3T3C7_9EURY</name>
<keyword evidence="3" id="KW-1185">Reference proteome</keyword>
<proteinExistence type="predicted"/>